<dbReference type="PANTHER" id="PTHR21600:SF44">
    <property type="entry name" value="RIBOSOMAL LARGE SUBUNIT PSEUDOURIDINE SYNTHASE D"/>
    <property type="match status" value="1"/>
</dbReference>
<feature type="active site" evidence="5">
    <location>
        <position position="139"/>
    </location>
</feature>
<dbReference type="NCBIfam" id="TIGR00005">
    <property type="entry name" value="rluA_subfam"/>
    <property type="match status" value="1"/>
</dbReference>
<evidence type="ECO:0000259" key="8">
    <source>
        <dbReference type="SMART" id="SM00363"/>
    </source>
</evidence>
<reference evidence="9 10" key="1">
    <citation type="submission" date="2016-09" db="EMBL/GenBank/DDBJ databases">
        <title>Genomic analysis reveals versatility of anaerobic energy metabolism of Geosporobacter ferrireducens IRF9 of phylum Firmicutes.</title>
        <authorList>
            <person name="Kim S.-J."/>
        </authorList>
    </citation>
    <scope>NUCLEOTIDE SEQUENCE [LARGE SCALE GENOMIC DNA]</scope>
    <source>
        <strain evidence="9 10">IRF9</strain>
    </source>
</reference>
<evidence type="ECO:0000256" key="1">
    <source>
        <dbReference type="ARBA" id="ARBA00000073"/>
    </source>
</evidence>
<dbReference type="InterPro" id="IPR036986">
    <property type="entry name" value="S4_RNA-bd_sf"/>
</dbReference>
<dbReference type="Proteomes" id="UP000095743">
    <property type="component" value="Chromosome"/>
</dbReference>
<protein>
    <recommendedName>
        <fullName evidence="7">Pseudouridine synthase</fullName>
        <ecNumber evidence="7">5.4.99.-</ecNumber>
    </recommendedName>
</protein>
<keyword evidence="3 6" id="KW-0694">RNA-binding</keyword>
<dbReference type="SUPFAM" id="SSF55120">
    <property type="entry name" value="Pseudouridine synthase"/>
    <property type="match status" value="1"/>
</dbReference>
<comment type="catalytic activity">
    <reaction evidence="1 7">
        <text>a uridine in RNA = a pseudouridine in RNA</text>
        <dbReference type="Rhea" id="RHEA:48348"/>
        <dbReference type="Rhea" id="RHEA-COMP:12068"/>
        <dbReference type="Rhea" id="RHEA-COMP:12069"/>
        <dbReference type="ChEBI" id="CHEBI:65314"/>
        <dbReference type="ChEBI" id="CHEBI:65315"/>
    </reaction>
</comment>
<dbReference type="SMART" id="SM00363">
    <property type="entry name" value="S4"/>
    <property type="match status" value="1"/>
</dbReference>
<evidence type="ECO:0000313" key="9">
    <source>
        <dbReference type="EMBL" id="AOT68427.1"/>
    </source>
</evidence>
<dbReference type="STRING" id="1424294.Gferi_01765"/>
<dbReference type="PANTHER" id="PTHR21600">
    <property type="entry name" value="MITOCHONDRIAL RNA PSEUDOURIDINE SYNTHASE"/>
    <property type="match status" value="1"/>
</dbReference>
<evidence type="ECO:0000256" key="5">
    <source>
        <dbReference type="PIRSR" id="PIRSR606225-1"/>
    </source>
</evidence>
<name>A0A1D8GBY6_9FIRM</name>
<dbReference type="InterPro" id="IPR002942">
    <property type="entry name" value="S4_RNA-bd"/>
</dbReference>
<evidence type="ECO:0000256" key="6">
    <source>
        <dbReference type="PROSITE-ProRule" id="PRU00182"/>
    </source>
</evidence>
<dbReference type="GO" id="GO:0003723">
    <property type="term" value="F:RNA binding"/>
    <property type="evidence" value="ECO:0007669"/>
    <property type="project" value="UniProtKB-KW"/>
</dbReference>
<dbReference type="CDD" id="cd02869">
    <property type="entry name" value="PseudoU_synth_RluA_like"/>
    <property type="match status" value="1"/>
</dbReference>
<evidence type="ECO:0000256" key="3">
    <source>
        <dbReference type="ARBA" id="ARBA00022884"/>
    </source>
</evidence>
<dbReference type="GO" id="GO:0120159">
    <property type="term" value="F:rRNA pseudouridine synthase activity"/>
    <property type="evidence" value="ECO:0007669"/>
    <property type="project" value="UniProtKB-ARBA"/>
</dbReference>
<dbReference type="RefSeq" id="WP_069973980.1">
    <property type="nucleotide sequence ID" value="NZ_CP017269.1"/>
</dbReference>
<accession>A0A1D8GBY6</accession>
<comment type="similarity">
    <text evidence="2 7">Belongs to the pseudouridine synthase RluA family.</text>
</comment>
<dbReference type="SUPFAM" id="SSF55174">
    <property type="entry name" value="Alpha-L RNA-binding motif"/>
    <property type="match status" value="1"/>
</dbReference>
<dbReference type="EMBL" id="CP017269">
    <property type="protein sequence ID" value="AOT68427.1"/>
    <property type="molecule type" value="Genomic_DNA"/>
</dbReference>
<dbReference type="Gene3D" id="3.30.2350.10">
    <property type="entry name" value="Pseudouridine synthase"/>
    <property type="match status" value="1"/>
</dbReference>
<dbReference type="InterPro" id="IPR050188">
    <property type="entry name" value="RluA_PseudoU_synthase"/>
</dbReference>
<dbReference type="EC" id="5.4.99.-" evidence="7"/>
<evidence type="ECO:0000256" key="2">
    <source>
        <dbReference type="ARBA" id="ARBA00010876"/>
    </source>
</evidence>
<dbReference type="InterPro" id="IPR020103">
    <property type="entry name" value="PsdUridine_synth_cat_dom_sf"/>
</dbReference>
<dbReference type="Pfam" id="PF01479">
    <property type="entry name" value="S4"/>
    <property type="match status" value="1"/>
</dbReference>
<dbReference type="CDD" id="cd00165">
    <property type="entry name" value="S4"/>
    <property type="match status" value="1"/>
</dbReference>
<dbReference type="OrthoDB" id="9807829at2"/>
<dbReference type="InterPro" id="IPR006225">
    <property type="entry name" value="PsdUridine_synth_RluC/D"/>
</dbReference>
<organism evidence="9 10">
    <name type="scientific">Geosporobacter ferrireducens</name>
    <dbReference type="NCBI Taxonomy" id="1424294"/>
    <lineage>
        <taxon>Bacteria</taxon>
        <taxon>Bacillati</taxon>
        <taxon>Bacillota</taxon>
        <taxon>Clostridia</taxon>
        <taxon>Peptostreptococcales</taxon>
        <taxon>Thermotaleaceae</taxon>
        <taxon>Geosporobacter</taxon>
    </lineage>
</organism>
<comment type="function">
    <text evidence="7">Responsible for synthesis of pseudouridine from uracil.</text>
</comment>
<dbReference type="InterPro" id="IPR006224">
    <property type="entry name" value="PsdUridine_synth_RluA-like_CS"/>
</dbReference>
<evidence type="ECO:0000256" key="4">
    <source>
        <dbReference type="ARBA" id="ARBA00023235"/>
    </source>
</evidence>
<feature type="domain" description="RNA-binding S4" evidence="8">
    <location>
        <begin position="15"/>
        <end position="80"/>
    </location>
</feature>
<dbReference type="AlphaFoldDB" id="A0A1D8GBY6"/>
<dbReference type="KEGG" id="gfe:Gferi_01765"/>
<dbReference type="Pfam" id="PF00849">
    <property type="entry name" value="PseudoU_synth_2"/>
    <property type="match status" value="1"/>
</dbReference>
<dbReference type="GO" id="GO:0000455">
    <property type="term" value="P:enzyme-directed rRNA pseudouridine synthesis"/>
    <property type="evidence" value="ECO:0007669"/>
    <property type="project" value="UniProtKB-ARBA"/>
</dbReference>
<keyword evidence="4 7" id="KW-0413">Isomerase</keyword>
<evidence type="ECO:0000256" key="7">
    <source>
        <dbReference type="RuleBase" id="RU362028"/>
    </source>
</evidence>
<dbReference type="InterPro" id="IPR006145">
    <property type="entry name" value="PsdUridine_synth_RsuA/RluA"/>
</dbReference>
<keyword evidence="10" id="KW-1185">Reference proteome</keyword>
<proteinExistence type="inferred from homology"/>
<dbReference type="PROSITE" id="PS50889">
    <property type="entry name" value="S4"/>
    <property type="match status" value="1"/>
</dbReference>
<dbReference type="Gene3D" id="3.10.290.10">
    <property type="entry name" value="RNA-binding S4 domain"/>
    <property type="match status" value="1"/>
</dbReference>
<dbReference type="PROSITE" id="PS01129">
    <property type="entry name" value="PSI_RLU"/>
    <property type="match status" value="1"/>
</dbReference>
<sequence>MERQVFIVDDHEEDTRLDLYLSNQMDQLSRSFIQKLIEQEKIKINGQRETLKKYKVKENDVIEIEIPLPKKLDIQPENIPVTIVFEDDDVVIVDKPQGMVVHPAPGNYTGTLVNALLYHCKTLSSINGIIRPGIVHRIDKDTSGLLMVAKNDKAHRCLAEQLKEHSIHRVYAAFVYGNIKEDKGTIDAPIGRHPVDRLKMAVTDRNSKTAITHFEVLQRFGNYTLIEAKLETGRTHQIRVHMSYIQHPLVGDPVYGPKKEKFNLQGQALHAKELGFVHPSTGLYIEFKSPLPDYFNKLLQIIENGSRQN</sequence>
<evidence type="ECO:0000313" key="10">
    <source>
        <dbReference type="Proteomes" id="UP000095743"/>
    </source>
</evidence>
<dbReference type="FunFam" id="3.30.2350.10:FF:000006">
    <property type="entry name" value="Pseudouridine synthase"/>
    <property type="match status" value="1"/>
</dbReference>
<gene>
    <name evidence="9" type="ORF">Gferi_01765</name>
</gene>